<sequence length="170" mass="18179">MYSPPRRSSTSRGAARAADDSGHQSKDHVIGRHDKFTCLPRNGESGLKLTRVKDPLADALVVGIERSTSRFEGDASNGPLLGYKFHMHDRVEHSTLRHHHPRRQPSARLTGRAAVRMAGAILQPCRVCSGCKNGINELGRQKDASGAAGARGALGAGNARTARGARGISR</sequence>
<feature type="compositionally biased region" description="Low complexity" evidence="1">
    <location>
        <begin position="1"/>
        <end position="16"/>
    </location>
</feature>
<evidence type="ECO:0000256" key="1">
    <source>
        <dbReference type="SAM" id="MobiDB-lite"/>
    </source>
</evidence>
<protein>
    <submittedName>
        <fullName evidence="2">Uncharacterized protein</fullName>
    </submittedName>
</protein>
<comment type="caution">
    <text evidence="2">The sequence shown here is derived from an EMBL/GenBank/DDBJ whole genome shotgun (WGS) entry which is preliminary data.</text>
</comment>
<dbReference type="AlphaFoldDB" id="A0A4C1ZJN5"/>
<name>A0A4C1ZJN5_EUMVA</name>
<feature type="region of interest" description="Disordered" evidence="1">
    <location>
        <begin position="141"/>
        <end position="170"/>
    </location>
</feature>
<evidence type="ECO:0000313" key="2">
    <source>
        <dbReference type="EMBL" id="GBP87632.1"/>
    </source>
</evidence>
<feature type="compositionally biased region" description="Basic and acidic residues" evidence="1">
    <location>
        <begin position="17"/>
        <end position="34"/>
    </location>
</feature>
<organism evidence="2 3">
    <name type="scientific">Eumeta variegata</name>
    <name type="common">Bagworm moth</name>
    <name type="synonym">Eumeta japonica</name>
    <dbReference type="NCBI Taxonomy" id="151549"/>
    <lineage>
        <taxon>Eukaryota</taxon>
        <taxon>Metazoa</taxon>
        <taxon>Ecdysozoa</taxon>
        <taxon>Arthropoda</taxon>
        <taxon>Hexapoda</taxon>
        <taxon>Insecta</taxon>
        <taxon>Pterygota</taxon>
        <taxon>Neoptera</taxon>
        <taxon>Endopterygota</taxon>
        <taxon>Lepidoptera</taxon>
        <taxon>Glossata</taxon>
        <taxon>Ditrysia</taxon>
        <taxon>Tineoidea</taxon>
        <taxon>Psychidae</taxon>
        <taxon>Oiketicinae</taxon>
        <taxon>Eumeta</taxon>
    </lineage>
</organism>
<keyword evidence="3" id="KW-1185">Reference proteome</keyword>
<accession>A0A4C1ZJN5</accession>
<gene>
    <name evidence="2" type="ORF">EVAR_99956_1</name>
</gene>
<feature type="region of interest" description="Disordered" evidence="1">
    <location>
        <begin position="1"/>
        <end position="34"/>
    </location>
</feature>
<reference evidence="2 3" key="1">
    <citation type="journal article" date="2019" name="Commun. Biol.">
        <title>The bagworm genome reveals a unique fibroin gene that provides high tensile strength.</title>
        <authorList>
            <person name="Kono N."/>
            <person name="Nakamura H."/>
            <person name="Ohtoshi R."/>
            <person name="Tomita M."/>
            <person name="Numata K."/>
            <person name="Arakawa K."/>
        </authorList>
    </citation>
    <scope>NUCLEOTIDE SEQUENCE [LARGE SCALE GENOMIC DNA]</scope>
</reference>
<proteinExistence type="predicted"/>
<evidence type="ECO:0000313" key="3">
    <source>
        <dbReference type="Proteomes" id="UP000299102"/>
    </source>
</evidence>
<dbReference type="EMBL" id="BGZK01001872">
    <property type="protein sequence ID" value="GBP87632.1"/>
    <property type="molecule type" value="Genomic_DNA"/>
</dbReference>
<dbReference type="Proteomes" id="UP000299102">
    <property type="component" value="Unassembled WGS sequence"/>
</dbReference>
<feature type="compositionally biased region" description="Low complexity" evidence="1">
    <location>
        <begin position="144"/>
        <end position="170"/>
    </location>
</feature>